<sequence>MVTVGDLRYPFLYRRRRRLSGHRGRVRPISTRHRVALDHGETFPRSAEFRTPLDRIIPLPVRGSNIALHVRCRCG</sequence>
<dbReference type="AlphaFoldDB" id="A0A346PGQ6"/>
<evidence type="ECO:0000313" key="2">
    <source>
        <dbReference type="Proteomes" id="UP000258707"/>
    </source>
</evidence>
<dbReference type="Proteomes" id="UP000258707">
    <property type="component" value="Chromosome"/>
</dbReference>
<protein>
    <submittedName>
        <fullName evidence="1">Uncharacterized protein</fullName>
    </submittedName>
</protein>
<dbReference type="EMBL" id="CP024047">
    <property type="protein sequence ID" value="AXR78701.1"/>
    <property type="molecule type" value="Genomic_DNA"/>
</dbReference>
<organism evidence="1 2">
    <name type="scientific">Natrarchaeobaculum sulfurireducens</name>
    <dbReference type="NCBI Taxonomy" id="2044521"/>
    <lineage>
        <taxon>Archaea</taxon>
        <taxon>Methanobacteriati</taxon>
        <taxon>Methanobacteriota</taxon>
        <taxon>Stenosarchaea group</taxon>
        <taxon>Halobacteria</taxon>
        <taxon>Halobacteriales</taxon>
        <taxon>Natrialbaceae</taxon>
        <taxon>Natrarchaeobaculum</taxon>
    </lineage>
</organism>
<accession>A0A346PGQ6</accession>
<name>A0A346PGQ6_9EURY</name>
<reference evidence="2" key="1">
    <citation type="submission" date="2017-10" db="EMBL/GenBank/DDBJ databases">
        <title>Phenotypic and genomic properties of facultatively anaerobic sulfur-reducing natronoarchaea from hypersaline soda lakes.</title>
        <authorList>
            <person name="Sorokin D.Y."/>
            <person name="Kublanov I.V."/>
            <person name="Roman P."/>
            <person name="Sinninghe Damste J.S."/>
            <person name="Golyshin P.N."/>
            <person name="Rojo D."/>
            <person name="Ciordia S."/>
            <person name="Mena Md.C."/>
            <person name="Ferrer M."/>
            <person name="Messina E."/>
            <person name="Smedile F."/>
            <person name="La Spada G."/>
            <person name="La Cono V."/>
            <person name="Yakimov M.M."/>
        </authorList>
    </citation>
    <scope>NUCLEOTIDE SEQUENCE [LARGE SCALE GENOMIC DNA]</scope>
    <source>
        <strain evidence="2">AArc1</strain>
    </source>
</reference>
<evidence type="ECO:0000313" key="1">
    <source>
        <dbReference type="EMBL" id="AXR78701.1"/>
    </source>
</evidence>
<dbReference type="KEGG" id="nan:AArc1_2386"/>
<gene>
    <name evidence="1" type="ORF">AArc1_2386</name>
</gene>
<proteinExistence type="predicted"/>